<proteinExistence type="predicted"/>
<name>A0A0F9K7D4_9ZZZZ</name>
<sequence>MGKYKLELEFDAGKEKYLKDKANKESKTVEDILLEQIAEKVDGQIDQWIRDAVTAKLETLEPADALARLEYLD</sequence>
<reference evidence="1" key="1">
    <citation type="journal article" date="2015" name="Nature">
        <title>Complex archaea that bridge the gap between prokaryotes and eukaryotes.</title>
        <authorList>
            <person name="Spang A."/>
            <person name="Saw J.H."/>
            <person name="Jorgensen S.L."/>
            <person name="Zaremba-Niedzwiedzka K."/>
            <person name="Martijn J."/>
            <person name="Lind A.E."/>
            <person name="van Eijk R."/>
            <person name="Schleper C."/>
            <person name="Guy L."/>
            <person name="Ettema T.J."/>
        </authorList>
    </citation>
    <scope>NUCLEOTIDE SEQUENCE</scope>
</reference>
<dbReference type="EMBL" id="LAZR01008578">
    <property type="protein sequence ID" value="KKM77873.1"/>
    <property type="molecule type" value="Genomic_DNA"/>
</dbReference>
<evidence type="ECO:0000313" key="1">
    <source>
        <dbReference type="EMBL" id="KKM77873.1"/>
    </source>
</evidence>
<gene>
    <name evidence="1" type="ORF">LCGC14_1365620</name>
</gene>
<dbReference type="AlphaFoldDB" id="A0A0F9K7D4"/>
<protein>
    <submittedName>
        <fullName evidence="1">Uncharacterized protein</fullName>
    </submittedName>
</protein>
<comment type="caution">
    <text evidence="1">The sequence shown here is derived from an EMBL/GenBank/DDBJ whole genome shotgun (WGS) entry which is preliminary data.</text>
</comment>
<organism evidence="1">
    <name type="scientific">marine sediment metagenome</name>
    <dbReference type="NCBI Taxonomy" id="412755"/>
    <lineage>
        <taxon>unclassified sequences</taxon>
        <taxon>metagenomes</taxon>
        <taxon>ecological metagenomes</taxon>
    </lineage>
</organism>
<accession>A0A0F9K7D4</accession>